<dbReference type="AlphaFoldDB" id="A0A9D2G423"/>
<comment type="caution">
    <text evidence="2">The sequence shown here is derived from an EMBL/GenBank/DDBJ whole genome shotgun (WGS) entry which is preliminary data.</text>
</comment>
<evidence type="ECO:0000256" key="1">
    <source>
        <dbReference type="SAM" id="MobiDB-lite"/>
    </source>
</evidence>
<name>A0A9D2G423_9FIRM</name>
<evidence type="ECO:0000313" key="3">
    <source>
        <dbReference type="Proteomes" id="UP000824102"/>
    </source>
</evidence>
<evidence type="ECO:0000313" key="2">
    <source>
        <dbReference type="EMBL" id="HIZ72198.1"/>
    </source>
</evidence>
<sequence>MKRTRILQRAIALLTALLLLFCLVFSFTFFGINADHECLSSEDCPICTEMSLCNELTHTLGCAAPSEEEERPAAPSYPIERRTERRAAKRAAATPVSLKVKLID</sequence>
<dbReference type="Proteomes" id="UP000824102">
    <property type="component" value="Unassembled WGS sequence"/>
</dbReference>
<feature type="region of interest" description="Disordered" evidence="1">
    <location>
        <begin position="65"/>
        <end position="92"/>
    </location>
</feature>
<organism evidence="2 3">
    <name type="scientific">Candidatus Gallimonas intestinavium</name>
    <dbReference type="NCBI Taxonomy" id="2838603"/>
    <lineage>
        <taxon>Bacteria</taxon>
        <taxon>Bacillati</taxon>
        <taxon>Bacillota</taxon>
        <taxon>Clostridia</taxon>
        <taxon>Candidatus Gallimonas</taxon>
    </lineage>
</organism>
<gene>
    <name evidence="2" type="ORF">H9964_01295</name>
</gene>
<reference evidence="2" key="1">
    <citation type="journal article" date="2021" name="PeerJ">
        <title>Extensive microbial diversity within the chicken gut microbiome revealed by metagenomics and culture.</title>
        <authorList>
            <person name="Gilroy R."/>
            <person name="Ravi A."/>
            <person name="Getino M."/>
            <person name="Pursley I."/>
            <person name="Horton D.L."/>
            <person name="Alikhan N.F."/>
            <person name="Baker D."/>
            <person name="Gharbi K."/>
            <person name="Hall N."/>
            <person name="Watson M."/>
            <person name="Adriaenssens E.M."/>
            <person name="Foster-Nyarko E."/>
            <person name="Jarju S."/>
            <person name="Secka A."/>
            <person name="Antonio M."/>
            <person name="Oren A."/>
            <person name="Chaudhuri R.R."/>
            <person name="La Ragione R."/>
            <person name="Hildebrand F."/>
            <person name="Pallen M.J."/>
        </authorList>
    </citation>
    <scope>NUCLEOTIDE SEQUENCE</scope>
    <source>
        <strain evidence="2">ChiW7-2402</strain>
    </source>
</reference>
<protein>
    <submittedName>
        <fullName evidence="2">Uncharacterized protein</fullName>
    </submittedName>
</protein>
<reference evidence="2" key="2">
    <citation type="submission" date="2021-04" db="EMBL/GenBank/DDBJ databases">
        <authorList>
            <person name="Gilroy R."/>
        </authorList>
    </citation>
    <scope>NUCLEOTIDE SEQUENCE</scope>
    <source>
        <strain evidence="2">ChiW7-2402</strain>
    </source>
</reference>
<accession>A0A9D2G423</accession>
<dbReference type="EMBL" id="DXBB01000028">
    <property type="protein sequence ID" value="HIZ72198.1"/>
    <property type="molecule type" value="Genomic_DNA"/>
</dbReference>
<proteinExistence type="predicted"/>